<dbReference type="AlphaFoldDB" id="A0A9X8HKW7"/>
<evidence type="ECO:0000259" key="1">
    <source>
        <dbReference type="SMART" id="SM00954"/>
    </source>
</evidence>
<evidence type="ECO:0000313" key="2">
    <source>
        <dbReference type="EMBL" id="ROQ51456.1"/>
    </source>
</evidence>
<dbReference type="EMBL" id="RJUR01000012">
    <property type="protein sequence ID" value="ROQ51456.1"/>
    <property type="molecule type" value="Genomic_DNA"/>
</dbReference>
<proteinExistence type="predicted"/>
<dbReference type="Gene3D" id="3.30.460.10">
    <property type="entry name" value="Beta Polymerase, domain 2"/>
    <property type="match status" value="1"/>
</dbReference>
<dbReference type="Pfam" id="PF04607">
    <property type="entry name" value="RelA_SpoT"/>
    <property type="match status" value="1"/>
</dbReference>
<comment type="caution">
    <text evidence="2">The sequence shown here is derived from an EMBL/GenBank/DDBJ whole genome shotgun (WGS) entry which is preliminary data.</text>
</comment>
<dbReference type="SMART" id="SM00954">
    <property type="entry name" value="RelA_SpoT"/>
    <property type="match status" value="1"/>
</dbReference>
<dbReference type="PANTHER" id="PTHR41773">
    <property type="entry name" value="GTP PYROPHOSPHATASE-RELATED"/>
    <property type="match status" value="1"/>
</dbReference>
<dbReference type="GO" id="GO:0015969">
    <property type="term" value="P:guanosine tetraphosphate metabolic process"/>
    <property type="evidence" value="ECO:0007669"/>
    <property type="project" value="InterPro"/>
</dbReference>
<protein>
    <submittedName>
        <fullName evidence="2">PpGpp synthetase/RelA/SpoT-type nucleotidyltransferase</fullName>
    </submittedName>
</protein>
<dbReference type="Gene3D" id="1.10.287.860">
    <property type="entry name" value="Nucleotidyltransferase"/>
    <property type="match status" value="1"/>
</dbReference>
<gene>
    <name evidence="2" type="ORF">EDF85_1923</name>
</gene>
<evidence type="ECO:0000313" key="3">
    <source>
        <dbReference type="Proteomes" id="UP000269115"/>
    </source>
</evidence>
<accession>A0A9X8HKW7</accession>
<name>A0A9X8HKW7_PSEPU</name>
<feature type="domain" description="RelA/SpoT" evidence="1">
    <location>
        <begin position="49"/>
        <end position="175"/>
    </location>
</feature>
<organism evidence="2 3">
    <name type="scientific">Pseudomonas putida</name>
    <name type="common">Arthrobacter siderocapsulatus</name>
    <dbReference type="NCBI Taxonomy" id="303"/>
    <lineage>
        <taxon>Bacteria</taxon>
        <taxon>Pseudomonadati</taxon>
        <taxon>Pseudomonadota</taxon>
        <taxon>Gammaproteobacteria</taxon>
        <taxon>Pseudomonadales</taxon>
        <taxon>Pseudomonadaceae</taxon>
        <taxon>Pseudomonas</taxon>
    </lineage>
</organism>
<dbReference type="PANTHER" id="PTHR41773:SF1">
    <property type="entry name" value="RELA_SPOT DOMAIN-CONTAINING PROTEIN"/>
    <property type="match status" value="1"/>
</dbReference>
<dbReference type="InterPro" id="IPR043519">
    <property type="entry name" value="NT_sf"/>
</dbReference>
<dbReference type="SUPFAM" id="SSF81301">
    <property type="entry name" value="Nucleotidyltransferase"/>
    <property type="match status" value="1"/>
</dbReference>
<dbReference type="Proteomes" id="UP000269115">
    <property type="component" value="Unassembled WGS sequence"/>
</dbReference>
<sequence>MPPMDERERILRERYRQQFDQYRRCAEHLREELTKTLQDNKISVHLVEARAKDEKSFITKALKPEKDYSNPFLDITDLVGLRVIAYYETDLDNIGDALLARFGKPQEQQNKKPENEAHFGYRSQHYIIPFTSDLADAAQVSGVEGLSFEIQVRTVLQHAWAAVSHKLDYKGEGTAHEQLKRKLCRLSALFEIADDEFVSLRNAYQSLSADIADKLKESAQGIPLDELSLSQFLEASPLVRSLDERARAAHFIFNDPFRTERDERDALAKLIQLCARAGLRTIDELAEVLKKNDLDPRDYLGRQYRENQKKGRAYWYATSAFICQLLIIKEHTHSLDEDDLIDLGWDQAMAMQVLGVAKNC</sequence>
<dbReference type="InterPro" id="IPR007685">
    <property type="entry name" value="RelA_SpoT"/>
</dbReference>
<dbReference type="CDD" id="cd05399">
    <property type="entry name" value="NT_Rel-Spo_like"/>
    <property type="match status" value="1"/>
</dbReference>
<reference evidence="2 3" key="1">
    <citation type="submission" date="2018-11" db="EMBL/GenBank/DDBJ databases">
        <title>Genomic analyses of the natural microbiome of Caenorhabditis elegans.</title>
        <authorList>
            <person name="Samuel B."/>
        </authorList>
    </citation>
    <scope>NUCLEOTIDE SEQUENCE [LARGE SCALE GENOMIC DNA]</scope>
    <source>
        <strain evidence="2 3">BIGb0473</strain>
    </source>
</reference>